<dbReference type="Gene3D" id="3.30.70.1290">
    <property type="entry name" value="Transposase IS200-like"/>
    <property type="match status" value="1"/>
</dbReference>
<evidence type="ECO:0000313" key="2">
    <source>
        <dbReference type="EMBL" id="KKS97627.1"/>
    </source>
</evidence>
<evidence type="ECO:0000313" key="3">
    <source>
        <dbReference type="Proteomes" id="UP000034894"/>
    </source>
</evidence>
<dbReference type="Pfam" id="PF01797">
    <property type="entry name" value="Y1_Tnp"/>
    <property type="match status" value="1"/>
</dbReference>
<dbReference type="AlphaFoldDB" id="A0A0G1DJ78"/>
<comment type="caution">
    <text evidence="2">The sequence shown here is derived from an EMBL/GenBank/DDBJ whole genome shotgun (WGS) entry which is preliminary data.</text>
</comment>
<dbReference type="EMBL" id="LCFP01000007">
    <property type="protein sequence ID" value="KKS97627.1"/>
    <property type="molecule type" value="Genomic_DNA"/>
</dbReference>
<proteinExistence type="predicted"/>
<organism evidence="2 3">
    <name type="scientific">Candidatus Gottesmanbacteria bacterium GW2011_GWA2_43_14</name>
    <dbReference type="NCBI Taxonomy" id="1618443"/>
    <lineage>
        <taxon>Bacteria</taxon>
        <taxon>Candidatus Gottesmaniibacteriota</taxon>
    </lineage>
</organism>
<accession>A0A0G1DJ78</accession>
<protein>
    <recommendedName>
        <fullName evidence="1">Transposase IS200-like domain-containing protein</fullName>
    </recommendedName>
</protein>
<dbReference type="SUPFAM" id="SSF143422">
    <property type="entry name" value="Transposase IS200-like"/>
    <property type="match status" value="1"/>
</dbReference>
<dbReference type="GO" id="GO:0004803">
    <property type="term" value="F:transposase activity"/>
    <property type="evidence" value="ECO:0007669"/>
    <property type="project" value="InterPro"/>
</dbReference>
<feature type="domain" description="Transposase IS200-like" evidence="1">
    <location>
        <begin position="9"/>
        <end position="152"/>
    </location>
</feature>
<reference evidence="2 3" key="1">
    <citation type="journal article" date="2015" name="Nature">
        <title>rRNA introns, odd ribosomes, and small enigmatic genomes across a large radiation of phyla.</title>
        <authorList>
            <person name="Brown C.T."/>
            <person name="Hug L.A."/>
            <person name="Thomas B.C."/>
            <person name="Sharon I."/>
            <person name="Castelle C.J."/>
            <person name="Singh A."/>
            <person name="Wilkins M.J."/>
            <person name="Williams K.H."/>
            <person name="Banfield J.F."/>
        </authorList>
    </citation>
    <scope>NUCLEOTIDE SEQUENCE [LARGE SCALE GENOMIC DNA]</scope>
</reference>
<dbReference type="InterPro" id="IPR036515">
    <property type="entry name" value="Transposase_17_sf"/>
</dbReference>
<name>A0A0G1DJ78_9BACT</name>
<sequence>MPGRLVPLVNHEIYHVFNRGIDRRPTFTSKREYERALLALELYQYLNPPFSLSKILSLERQKRQKILKDLKKDRKMIQIYCYCLMPNHFHFLLEQEFDNGISKFLSNFQNSYTRFFNSLNKKDGAIFLNQFKAIRIETENQFIHVSRYIHLNPYTSYLIKRISDVESYPWSSFQSYLLKSNNNIVNTTKILSFFKDSEKYKEFILNQADYQRGLKRIEHLLLE</sequence>
<dbReference type="GO" id="GO:0006313">
    <property type="term" value="P:DNA transposition"/>
    <property type="evidence" value="ECO:0007669"/>
    <property type="project" value="InterPro"/>
</dbReference>
<dbReference type="SMART" id="SM01321">
    <property type="entry name" value="Y1_Tnp"/>
    <property type="match status" value="1"/>
</dbReference>
<dbReference type="PANTHER" id="PTHR34322">
    <property type="entry name" value="TRANSPOSASE, Y1_TNP DOMAIN-CONTAINING"/>
    <property type="match status" value="1"/>
</dbReference>
<dbReference type="InterPro" id="IPR002686">
    <property type="entry name" value="Transposase_17"/>
</dbReference>
<dbReference type="PANTHER" id="PTHR34322:SF2">
    <property type="entry name" value="TRANSPOSASE IS200-LIKE DOMAIN-CONTAINING PROTEIN"/>
    <property type="match status" value="1"/>
</dbReference>
<dbReference type="STRING" id="1618443.UV73_C0007G0070"/>
<gene>
    <name evidence="2" type="ORF">UV73_C0007G0070</name>
</gene>
<evidence type="ECO:0000259" key="1">
    <source>
        <dbReference type="SMART" id="SM01321"/>
    </source>
</evidence>
<dbReference type="GO" id="GO:0003677">
    <property type="term" value="F:DNA binding"/>
    <property type="evidence" value="ECO:0007669"/>
    <property type="project" value="InterPro"/>
</dbReference>
<dbReference type="Proteomes" id="UP000034894">
    <property type="component" value="Unassembled WGS sequence"/>
</dbReference>